<dbReference type="EMBL" id="BART01036387">
    <property type="protein sequence ID" value="GAH10451.1"/>
    <property type="molecule type" value="Genomic_DNA"/>
</dbReference>
<comment type="caution">
    <text evidence="1">The sequence shown here is derived from an EMBL/GenBank/DDBJ whole genome shotgun (WGS) entry which is preliminary data.</text>
</comment>
<protein>
    <submittedName>
        <fullName evidence="1">Uncharacterized protein</fullName>
    </submittedName>
</protein>
<reference evidence="1" key="1">
    <citation type="journal article" date="2014" name="Front. Microbiol.">
        <title>High frequency of phylogenetically diverse reductive dehalogenase-homologous genes in deep subseafloor sedimentary metagenomes.</title>
        <authorList>
            <person name="Kawai M."/>
            <person name="Futagami T."/>
            <person name="Toyoda A."/>
            <person name="Takaki Y."/>
            <person name="Nishi S."/>
            <person name="Hori S."/>
            <person name="Arai W."/>
            <person name="Tsubouchi T."/>
            <person name="Morono Y."/>
            <person name="Uchiyama I."/>
            <person name="Ito T."/>
            <person name="Fujiyama A."/>
            <person name="Inagaki F."/>
            <person name="Takami H."/>
        </authorList>
    </citation>
    <scope>NUCLEOTIDE SEQUENCE</scope>
    <source>
        <strain evidence="1">Expedition CK06-06</strain>
    </source>
</reference>
<sequence length="42" mass="4503">TNIALSKHLYLFQVEAPSVSILIILLATDASSGNPEISVTFE</sequence>
<accession>X1CQ07</accession>
<name>X1CQ07_9ZZZZ</name>
<proteinExistence type="predicted"/>
<evidence type="ECO:0000313" key="1">
    <source>
        <dbReference type="EMBL" id="GAH10451.1"/>
    </source>
</evidence>
<gene>
    <name evidence="1" type="ORF">S01H4_61386</name>
</gene>
<feature type="non-terminal residue" evidence="1">
    <location>
        <position position="1"/>
    </location>
</feature>
<organism evidence="1">
    <name type="scientific">marine sediment metagenome</name>
    <dbReference type="NCBI Taxonomy" id="412755"/>
    <lineage>
        <taxon>unclassified sequences</taxon>
        <taxon>metagenomes</taxon>
        <taxon>ecological metagenomes</taxon>
    </lineage>
</organism>
<dbReference type="AlphaFoldDB" id="X1CQ07"/>